<keyword evidence="7" id="KW-0812">Transmembrane</keyword>
<evidence type="ECO:0000256" key="2">
    <source>
        <dbReference type="ARBA" id="ARBA00004325"/>
    </source>
</evidence>
<comment type="similarity">
    <text evidence="4">Belongs to the PC-esterase family. TBL subfamily.</text>
</comment>
<dbReference type="InterPro" id="IPR025846">
    <property type="entry name" value="TBL_N"/>
</dbReference>
<keyword evidence="14" id="KW-0066">ATP synthesis</keyword>
<evidence type="ECO:0000256" key="8">
    <source>
        <dbReference type="ARBA" id="ARBA00022781"/>
    </source>
</evidence>
<keyword evidence="5" id="KW-0813">Transport</keyword>
<reference evidence="18" key="1">
    <citation type="submission" date="2024-07" db="EMBL/GenBank/DDBJ databases">
        <title>Two chromosome-level genome assemblies of Korean endemic species Abeliophyllum distichum and Forsythia ovata (Oleaceae).</title>
        <authorList>
            <person name="Jang H."/>
        </authorList>
    </citation>
    <scope>NUCLEOTIDE SEQUENCE [LARGE SCALE GENOMIC DNA]</scope>
</reference>
<organism evidence="17 18">
    <name type="scientific">Forsythia ovata</name>
    <dbReference type="NCBI Taxonomy" id="205694"/>
    <lineage>
        <taxon>Eukaryota</taxon>
        <taxon>Viridiplantae</taxon>
        <taxon>Streptophyta</taxon>
        <taxon>Embryophyta</taxon>
        <taxon>Tracheophyta</taxon>
        <taxon>Spermatophyta</taxon>
        <taxon>Magnoliopsida</taxon>
        <taxon>eudicotyledons</taxon>
        <taxon>Gunneridae</taxon>
        <taxon>Pentapetalae</taxon>
        <taxon>asterids</taxon>
        <taxon>lamiids</taxon>
        <taxon>Lamiales</taxon>
        <taxon>Oleaceae</taxon>
        <taxon>Forsythieae</taxon>
        <taxon>Forsythia</taxon>
    </lineage>
</organism>
<feature type="domain" description="Trichome birefringence-like N-terminal" evidence="16">
    <location>
        <begin position="31"/>
        <end position="84"/>
    </location>
</feature>
<evidence type="ECO:0000259" key="16">
    <source>
        <dbReference type="Pfam" id="PF14416"/>
    </source>
</evidence>
<accession>A0ABD1SKA1</accession>
<keyword evidence="13" id="KW-0472">Membrane</keyword>
<comment type="similarity">
    <text evidence="3">Belongs to the ATPase g subunit family.</text>
</comment>
<evidence type="ECO:0008006" key="19">
    <source>
        <dbReference type="Google" id="ProtNLM"/>
    </source>
</evidence>
<dbReference type="GO" id="GO:0006754">
    <property type="term" value="P:ATP biosynthetic process"/>
    <property type="evidence" value="ECO:0007669"/>
    <property type="project" value="UniProtKB-KW"/>
</dbReference>
<dbReference type="Proteomes" id="UP001604277">
    <property type="component" value="Unassembled WGS sequence"/>
</dbReference>
<keyword evidence="6" id="KW-0138">CF(0)</keyword>
<gene>
    <name evidence="17" type="ORF">Fot_35002</name>
</gene>
<dbReference type="EMBL" id="JBFOLJ010000010">
    <property type="protein sequence ID" value="KAL2501154.1"/>
    <property type="molecule type" value="Genomic_DNA"/>
</dbReference>
<evidence type="ECO:0000256" key="10">
    <source>
        <dbReference type="ARBA" id="ARBA00022989"/>
    </source>
</evidence>
<evidence type="ECO:0000256" key="3">
    <source>
        <dbReference type="ARBA" id="ARBA00005699"/>
    </source>
</evidence>
<evidence type="ECO:0000256" key="9">
    <source>
        <dbReference type="ARBA" id="ARBA00022968"/>
    </source>
</evidence>
<dbReference type="Pfam" id="PF14416">
    <property type="entry name" value="PMR5N"/>
    <property type="match status" value="1"/>
</dbReference>
<evidence type="ECO:0000256" key="5">
    <source>
        <dbReference type="ARBA" id="ARBA00022448"/>
    </source>
</evidence>
<evidence type="ECO:0000256" key="7">
    <source>
        <dbReference type="ARBA" id="ARBA00022692"/>
    </source>
</evidence>
<keyword evidence="10" id="KW-1133">Transmembrane helix</keyword>
<evidence type="ECO:0000313" key="18">
    <source>
        <dbReference type="Proteomes" id="UP001604277"/>
    </source>
</evidence>
<dbReference type="GO" id="GO:0045259">
    <property type="term" value="C:proton-transporting ATP synthase complex"/>
    <property type="evidence" value="ECO:0007669"/>
    <property type="project" value="UniProtKB-KW"/>
</dbReference>
<evidence type="ECO:0000256" key="11">
    <source>
        <dbReference type="ARBA" id="ARBA00023065"/>
    </source>
</evidence>
<keyword evidence="8" id="KW-0375">Hydrogen ion transport</keyword>
<comment type="caution">
    <text evidence="17">The sequence shown here is derived from an EMBL/GenBank/DDBJ whole genome shotgun (WGS) entry which is preliminary data.</text>
</comment>
<evidence type="ECO:0000313" key="17">
    <source>
        <dbReference type="EMBL" id="KAL2501154.1"/>
    </source>
</evidence>
<comment type="subcellular location">
    <subcellularLocation>
        <location evidence="1">Membrane</location>
        <topology evidence="1">Single-pass membrane protein</topology>
    </subcellularLocation>
    <subcellularLocation>
        <location evidence="2">Mitochondrion membrane</location>
    </subcellularLocation>
</comment>
<evidence type="ECO:0000256" key="6">
    <source>
        <dbReference type="ARBA" id="ARBA00022547"/>
    </source>
</evidence>
<dbReference type="InterPro" id="IPR026057">
    <property type="entry name" value="TBL_C"/>
</dbReference>
<evidence type="ECO:0000256" key="13">
    <source>
        <dbReference type="ARBA" id="ARBA00023136"/>
    </source>
</evidence>
<dbReference type="GO" id="GO:0031966">
    <property type="term" value="C:mitochondrial membrane"/>
    <property type="evidence" value="ECO:0007669"/>
    <property type="project" value="UniProtKB-SubCell"/>
</dbReference>
<evidence type="ECO:0000256" key="4">
    <source>
        <dbReference type="ARBA" id="ARBA00007727"/>
    </source>
</evidence>
<evidence type="ECO:0000256" key="1">
    <source>
        <dbReference type="ARBA" id="ARBA00004167"/>
    </source>
</evidence>
<proteinExistence type="inferred from homology"/>
<dbReference type="GO" id="GO:1902600">
    <property type="term" value="P:proton transmembrane transport"/>
    <property type="evidence" value="ECO:0007669"/>
    <property type="project" value="UniProtKB-KW"/>
</dbReference>
<name>A0ABD1SKA1_9LAMI</name>
<evidence type="ECO:0000259" key="15">
    <source>
        <dbReference type="Pfam" id="PF13839"/>
    </source>
</evidence>
<dbReference type="Pfam" id="PF13839">
    <property type="entry name" value="PC-Esterase"/>
    <property type="match status" value="1"/>
</dbReference>
<feature type="domain" description="Trichome birefringence-like C-terminal" evidence="15">
    <location>
        <begin position="85"/>
        <end position="143"/>
    </location>
</feature>
<evidence type="ECO:0000256" key="12">
    <source>
        <dbReference type="ARBA" id="ARBA00023128"/>
    </source>
</evidence>
<sequence length="228" mass="26545">MLAILLWDQKLSFHWVDSILIRVCFAFGVAEKCNVFVGNWVRDPTGPFYTNATCSTIEDHQNCMRNGRPDTDYIYWRWKPRDCNVPKFDPKKFLNMMRGKSLAFIGDSIMRNHVQSLLCMLSQILAVQASQFVAKHGTTYYKQLLEQNKQYIQEPPIVEKWNGLAKNIPGRTESFWKELDYVKNMWKHRQELKVEDAGIAALFGLKCFAWFCAGEIVGRGFTFTGYYP</sequence>
<keyword evidence="11" id="KW-0406">Ion transport</keyword>
<keyword evidence="18" id="KW-1185">Reference proteome</keyword>
<evidence type="ECO:0000256" key="14">
    <source>
        <dbReference type="ARBA" id="ARBA00023310"/>
    </source>
</evidence>
<keyword evidence="9" id="KW-0735">Signal-anchor</keyword>
<dbReference type="PANTHER" id="PTHR12386">
    <property type="entry name" value="ATP SYNTHASE SUBUNIT"/>
    <property type="match status" value="1"/>
</dbReference>
<keyword evidence="12" id="KW-0496">Mitochondrion</keyword>
<protein>
    <recommendedName>
        <fullName evidence="19">Trichome birefringence-like N-terminal domain-containing protein</fullName>
    </recommendedName>
</protein>
<dbReference type="AlphaFoldDB" id="A0ABD1SKA1"/>
<dbReference type="InterPro" id="IPR006808">
    <property type="entry name" value="ATP_synth_F0_gsu_mt"/>
</dbReference>